<accession>A0A246HHN8</accession>
<sequence length="135" mass="15304">MSEDLTDIEKILGGKLERLEDRIIPGVEPIDGQSVLYYQDDRRTTPKKLFMMLFEGLSERSAKFGGSSSGGCSILTPDKELFRAMYCHGDMEGWRLDIEAGARRLGLLLAWFDGECLKLSDGRKYSLKDRDVTFE</sequence>
<evidence type="ECO:0000313" key="1">
    <source>
        <dbReference type="EMBL" id="OWQ49595.1"/>
    </source>
</evidence>
<gene>
    <name evidence="1" type="ORF">CEE60_19450</name>
</gene>
<dbReference type="AlphaFoldDB" id="A0A246HHN8"/>
<dbReference type="OrthoDB" id="1076572at2"/>
<protein>
    <submittedName>
        <fullName evidence="1">Uncharacterized protein</fullName>
    </submittedName>
</protein>
<name>A0A246HHN8_STEMA</name>
<reference evidence="1 2" key="1">
    <citation type="submission" date="2017-06" db="EMBL/GenBank/DDBJ databases">
        <authorList>
            <person name="Kim H.J."/>
            <person name="Triplett B.A."/>
        </authorList>
    </citation>
    <scope>NUCLEOTIDE SEQUENCE [LARGE SCALE GENOMIC DNA]</scope>
    <source>
        <strain evidence="1 2">13146</strain>
    </source>
</reference>
<dbReference type="Proteomes" id="UP000198157">
    <property type="component" value="Unassembled WGS sequence"/>
</dbReference>
<organism evidence="1 2">
    <name type="scientific">Stenotrophomonas maltophilia</name>
    <name type="common">Pseudomonas maltophilia</name>
    <name type="synonym">Xanthomonas maltophilia</name>
    <dbReference type="NCBI Taxonomy" id="40324"/>
    <lineage>
        <taxon>Bacteria</taxon>
        <taxon>Pseudomonadati</taxon>
        <taxon>Pseudomonadota</taxon>
        <taxon>Gammaproteobacteria</taxon>
        <taxon>Lysobacterales</taxon>
        <taxon>Lysobacteraceae</taxon>
        <taxon>Stenotrophomonas</taxon>
        <taxon>Stenotrophomonas maltophilia group</taxon>
    </lineage>
</organism>
<proteinExistence type="predicted"/>
<evidence type="ECO:0000313" key="2">
    <source>
        <dbReference type="Proteomes" id="UP000198157"/>
    </source>
</evidence>
<comment type="caution">
    <text evidence="1">The sequence shown here is derived from an EMBL/GenBank/DDBJ whole genome shotgun (WGS) entry which is preliminary data.</text>
</comment>
<dbReference type="EMBL" id="NIVS01000058">
    <property type="protein sequence ID" value="OWQ49595.1"/>
    <property type="molecule type" value="Genomic_DNA"/>
</dbReference>